<evidence type="ECO:0000256" key="4">
    <source>
        <dbReference type="ARBA" id="ARBA00023136"/>
    </source>
</evidence>
<accession>A0A922I7W8</accession>
<evidence type="ECO:0000256" key="5">
    <source>
        <dbReference type="SAM" id="MobiDB-lite"/>
    </source>
</evidence>
<reference evidence="8" key="2">
    <citation type="submission" date="2020-06" db="EMBL/GenBank/DDBJ databases">
        <authorList>
            <person name="Ji K."/>
            <person name="Li J."/>
        </authorList>
    </citation>
    <scope>NUCLEOTIDE SEQUENCE</scope>
    <source>
        <strain evidence="8">JKM2019</strain>
        <tissue evidence="8">Whole body</tissue>
    </source>
</reference>
<evidence type="ECO:0000313" key="10">
    <source>
        <dbReference type="Proteomes" id="UP000790347"/>
    </source>
</evidence>
<feature type="region of interest" description="Disordered" evidence="5">
    <location>
        <begin position="747"/>
        <end position="815"/>
    </location>
</feature>
<feature type="compositionally biased region" description="Polar residues" evidence="5">
    <location>
        <begin position="848"/>
        <end position="860"/>
    </location>
</feature>
<comment type="caution">
    <text evidence="9">The sequence shown here is derived from an EMBL/GenBank/DDBJ whole genome shotgun (WGS) entry which is preliminary data.</text>
</comment>
<feature type="region of interest" description="Disordered" evidence="5">
    <location>
        <begin position="827"/>
        <end position="913"/>
    </location>
</feature>
<feature type="compositionally biased region" description="Polar residues" evidence="5">
    <location>
        <begin position="747"/>
        <end position="760"/>
    </location>
</feature>
<dbReference type="GO" id="GO:0006884">
    <property type="term" value="P:cell volume homeostasis"/>
    <property type="evidence" value="ECO:0007669"/>
    <property type="project" value="TreeGrafter"/>
</dbReference>
<feature type="transmembrane region" description="Helical" evidence="6">
    <location>
        <begin position="201"/>
        <end position="224"/>
    </location>
</feature>
<feature type="domain" description="Amino acid permease/ SLC12A" evidence="7">
    <location>
        <begin position="310"/>
        <end position="698"/>
    </location>
</feature>
<feature type="compositionally biased region" description="Low complexity" evidence="5">
    <location>
        <begin position="17"/>
        <end position="30"/>
    </location>
</feature>
<feature type="compositionally biased region" description="Basic residues" evidence="5">
    <location>
        <begin position="873"/>
        <end position="882"/>
    </location>
</feature>
<reference evidence="9" key="1">
    <citation type="submission" date="2013-05" db="EMBL/GenBank/DDBJ databases">
        <authorList>
            <person name="Yim A.K.Y."/>
            <person name="Chan T.F."/>
            <person name="Ji K.M."/>
            <person name="Liu X.Y."/>
            <person name="Zhou J.W."/>
            <person name="Li R.Q."/>
            <person name="Yang K.Y."/>
            <person name="Li J."/>
            <person name="Li M."/>
            <person name="Law P.T.W."/>
            <person name="Wu Y.L."/>
            <person name="Cai Z.L."/>
            <person name="Qin H."/>
            <person name="Bao Y."/>
            <person name="Leung R.K.K."/>
            <person name="Ng P.K.S."/>
            <person name="Zou J."/>
            <person name="Zhong X.J."/>
            <person name="Ran P.X."/>
            <person name="Zhong N.S."/>
            <person name="Liu Z.G."/>
            <person name="Tsui S.K.W."/>
        </authorList>
    </citation>
    <scope>NUCLEOTIDE SEQUENCE</scope>
    <source>
        <strain evidence="9">Derf</strain>
        <tissue evidence="9">Whole organism</tissue>
    </source>
</reference>
<keyword evidence="10" id="KW-1185">Reference proteome</keyword>
<feature type="transmembrane region" description="Helical" evidence="6">
    <location>
        <begin position="643"/>
        <end position="665"/>
    </location>
</feature>
<feature type="compositionally biased region" description="Polar residues" evidence="5">
    <location>
        <begin position="46"/>
        <end position="60"/>
    </location>
</feature>
<feature type="compositionally biased region" description="Acidic residues" evidence="5">
    <location>
        <begin position="952"/>
        <end position="961"/>
    </location>
</feature>
<name>A0A922I7W8_DERFA</name>
<dbReference type="Pfam" id="PF00324">
    <property type="entry name" value="AA_permease"/>
    <property type="match status" value="1"/>
</dbReference>
<feature type="compositionally biased region" description="Low complexity" evidence="5">
    <location>
        <begin position="761"/>
        <end position="770"/>
    </location>
</feature>
<feature type="transmembrane region" description="Helical" evidence="6">
    <location>
        <begin position="553"/>
        <end position="576"/>
    </location>
</feature>
<sequence length="1142" mass="124557">MPKKISKIISNAKNRLSSRTSTKSSKSPTKATAVSPSKSAAIRTGSLRSTCESNRLLSSTYDDDDDNDRQGASGHDSISLGMPAQDYDDFESPDLNLPSIRSTKKSDTKKAGSSEQQHSDGTSTNTTTERQRSNNDEQITGGRSILQRVLSFGQRTNGTTATTIGSGYNELYDDHEKQSGFSRQHWWQSEFLLGTETHGPVLFGTWNGVFVTTVVHLFGVISFLRLGWMVGNEGVPLSLAIVFACLLFNTISLLAAIGIMERCAAVTAAQTSGLTPFKQFNNQAISSQQQQRFDPEYTRSVATARANVHILVATVLGSRIGGAISLVYCIGQAVSCALHVTGFSEAFVQLCAIFIRRQLMMSSNEFMPSLSPSTPSSSLLTSSNISIIEQPSLARTIARLLRIDILEQQQKQSSSSGTSNTQLILNPESFQIVSIILIFILFFINIVGVRWLFRLQTLLFLALVAAVGDFSTGLFHEHADYGYGPIKPSEEHFIENIPPHSWSNPNHWIFWRQLFETVGVFFPATIGVMAGVNMGSDLERPTKSIPAGSLMAILSSYGVHALFILGLSLCCSRIALLNDFAIAQHASAVGIFFAFGLYMSTISSGLGSMYTAPRIMQNLAQELHSVPIVRCFARGNGPNNIPINALMLFVLVTIGFLMIGGINVLAPIVTIPYLLTYAAIEYAYFSMAMTFDIQIQREKRFMQIASQLKSSDSGTFGGGGCDDDAVAAGDHGTKMIIQSSGDIISEQTKSTAPTTTGQRQLLSLSSSSSSIKRCRQPAEDTVSLSASLSGGNSGGQQPPLSPSFSSLQQQQQHLAGYGSIQSITQHIKIKRRQSTQSSDSDNEGGCPSGSSIKSTGTVKQSTKERSQSSSIKSKTKVTKPKTIRQLMAAVSNSDEEDDDDDGNINDDDDSVMMGTAEVGDDEINQQSSSHAASSSSLFRNIGSSTRLIANTNDDDNDDDGGGDGGGEQQPSSMNNDQCERLLMPDPELSEIACKQEVWYLRLMNRWIVLIAAIIKLLLMFIIAWHYAMITIIMFILFAWIIGHTNPGFYPGVSEFSLYKWIRSVCIRIKSWRPSGYTNILNSTSSNHTTTNLVASYSYDRIVLPETAMPDFRCESDQLTKDNTDYSDRPPCHFATTINPQLN</sequence>
<feature type="compositionally biased region" description="Polar residues" evidence="5">
    <location>
        <begin position="113"/>
        <end position="128"/>
    </location>
</feature>
<feature type="transmembrane region" description="Helical" evidence="6">
    <location>
        <begin position="236"/>
        <end position="257"/>
    </location>
</feature>
<dbReference type="Proteomes" id="UP000790347">
    <property type="component" value="Unassembled WGS sequence"/>
</dbReference>
<keyword evidence="3 6" id="KW-1133">Transmembrane helix</keyword>
<dbReference type="GO" id="GO:0016020">
    <property type="term" value="C:membrane"/>
    <property type="evidence" value="ECO:0007669"/>
    <property type="project" value="UniProtKB-SubCell"/>
</dbReference>
<dbReference type="PANTHER" id="PTHR11827">
    <property type="entry name" value="SOLUTE CARRIER FAMILY 12, CATION COTRANSPORTERS"/>
    <property type="match status" value="1"/>
</dbReference>
<evidence type="ECO:0000259" key="7">
    <source>
        <dbReference type="Pfam" id="PF00324"/>
    </source>
</evidence>
<dbReference type="InterPro" id="IPR004842">
    <property type="entry name" value="SLC12A_fam"/>
</dbReference>
<evidence type="ECO:0000256" key="3">
    <source>
        <dbReference type="ARBA" id="ARBA00022989"/>
    </source>
</evidence>
<dbReference type="GO" id="GO:1990573">
    <property type="term" value="P:potassium ion import across plasma membrane"/>
    <property type="evidence" value="ECO:0007669"/>
    <property type="project" value="TreeGrafter"/>
</dbReference>
<organism evidence="9 10">
    <name type="scientific">Dermatophagoides farinae</name>
    <name type="common">American house dust mite</name>
    <dbReference type="NCBI Taxonomy" id="6954"/>
    <lineage>
        <taxon>Eukaryota</taxon>
        <taxon>Metazoa</taxon>
        <taxon>Ecdysozoa</taxon>
        <taxon>Arthropoda</taxon>
        <taxon>Chelicerata</taxon>
        <taxon>Arachnida</taxon>
        <taxon>Acari</taxon>
        <taxon>Acariformes</taxon>
        <taxon>Sarcoptiformes</taxon>
        <taxon>Astigmata</taxon>
        <taxon>Psoroptidia</taxon>
        <taxon>Analgoidea</taxon>
        <taxon>Pyroglyphidae</taxon>
        <taxon>Dermatophagoidinae</taxon>
        <taxon>Dermatophagoides</taxon>
    </lineage>
</organism>
<dbReference type="AlphaFoldDB" id="A0A922I7W8"/>
<reference evidence="9" key="4">
    <citation type="journal article" date="2022" name="Res Sq">
        <title>Comparative Genomics Reveals Insights into the Divergent Evolution of Astigmatic Mites and Household Pest Adaptations.</title>
        <authorList>
            <person name="Xiong Q."/>
            <person name="Wan A.T.-Y."/>
            <person name="Liu X.-Y."/>
            <person name="Fung C.S.-H."/>
            <person name="Xiao X."/>
            <person name="Malainual N."/>
            <person name="Hou J."/>
            <person name="Wang L."/>
            <person name="Wang M."/>
            <person name="Yang K."/>
            <person name="Cui Y."/>
            <person name="Leung E."/>
            <person name="Nong W."/>
            <person name="Shin S.-K."/>
            <person name="Au S."/>
            <person name="Jeong K.Y."/>
            <person name="Chew F.T."/>
            <person name="Hui J."/>
            <person name="Leung T.F."/>
            <person name="Tungtrongchitr A."/>
            <person name="Zhong N."/>
            <person name="Liu Z."/>
            <person name="Tsui S."/>
        </authorList>
    </citation>
    <scope>NUCLEOTIDE SEQUENCE</scope>
    <source>
        <strain evidence="9">Derf</strain>
        <tissue evidence="9">Whole organism</tissue>
    </source>
</reference>
<evidence type="ECO:0000313" key="8">
    <source>
        <dbReference type="EMBL" id="KAH7639631.1"/>
    </source>
</evidence>
<proteinExistence type="predicted"/>
<feature type="compositionally biased region" description="Acidic residues" evidence="5">
    <location>
        <begin position="893"/>
        <end position="910"/>
    </location>
</feature>
<comment type="subcellular location">
    <subcellularLocation>
        <location evidence="1">Membrane</location>
        <topology evidence="1">Multi-pass membrane protein</topology>
    </subcellularLocation>
</comment>
<feature type="transmembrane region" description="Helical" evidence="6">
    <location>
        <begin position="582"/>
        <end position="606"/>
    </location>
</feature>
<dbReference type="EMBL" id="ASGP02000002">
    <property type="protein sequence ID" value="KAH9521654.1"/>
    <property type="molecule type" value="Genomic_DNA"/>
</dbReference>
<evidence type="ECO:0000256" key="6">
    <source>
        <dbReference type="SAM" id="Phobius"/>
    </source>
</evidence>
<gene>
    <name evidence="9" type="ORF">DERF_005290</name>
    <name evidence="8" type="ORF">HUG17_3664</name>
</gene>
<feature type="transmembrane region" description="Helical" evidence="6">
    <location>
        <begin position="1007"/>
        <end position="1040"/>
    </location>
</feature>
<evidence type="ECO:0000313" key="9">
    <source>
        <dbReference type="EMBL" id="KAH9521654.1"/>
    </source>
</evidence>
<dbReference type="GO" id="GO:0055064">
    <property type="term" value="P:chloride ion homeostasis"/>
    <property type="evidence" value="ECO:0007669"/>
    <property type="project" value="TreeGrafter"/>
</dbReference>
<protein>
    <submittedName>
        <fullName evidence="8">Solute carrier family 12-like protein 3</fullName>
    </submittedName>
</protein>
<feature type="transmembrane region" description="Helical" evidence="6">
    <location>
        <begin position="432"/>
        <end position="453"/>
    </location>
</feature>
<dbReference type="OrthoDB" id="2020542at2759"/>
<feature type="region of interest" description="Disordered" evidence="5">
    <location>
        <begin position="948"/>
        <end position="977"/>
    </location>
</feature>
<feature type="transmembrane region" description="Helical" evidence="6">
    <location>
        <begin position="671"/>
        <end position="693"/>
    </location>
</feature>
<feature type="transmembrane region" description="Helical" evidence="6">
    <location>
        <begin position="509"/>
        <end position="532"/>
    </location>
</feature>
<feature type="region of interest" description="Disordered" evidence="5">
    <location>
        <begin position="1"/>
        <end position="140"/>
    </location>
</feature>
<keyword evidence="2 6" id="KW-0812">Transmembrane</keyword>
<reference evidence="8" key="3">
    <citation type="journal article" date="2021" name="World Allergy Organ. J.">
        <title>Chromosome-level assembly of Dermatophagoides farinae genome and transcriptome reveals two novel allergens Der f 37 and Der f 39.</title>
        <authorList>
            <person name="Chen J."/>
            <person name="Cai Z."/>
            <person name="Fan D."/>
            <person name="Hu J."/>
            <person name="Hou Y."/>
            <person name="He Y."/>
            <person name="Zhang Z."/>
            <person name="Zhao Z."/>
            <person name="Gao P."/>
            <person name="Hu W."/>
            <person name="Sun J."/>
            <person name="Li J."/>
            <person name="Ji K."/>
        </authorList>
    </citation>
    <scope>NUCLEOTIDE SEQUENCE</scope>
    <source>
        <strain evidence="8">JKM2019</strain>
    </source>
</reference>
<dbReference type="GO" id="GO:0015379">
    <property type="term" value="F:potassium:chloride symporter activity"/>
    <property type="evidence" value="ECO:0007669"/>
    <property type="project" value="TreeGrafter"/>
</dbReference>
<dbReference type="InterPro" id="IPR004841">
    <property type="entry name" value="AA-permease/SLC12A_dom"/>
</dbReference>
<evidence type="ECO:0000256" key="1">
    <source>
        <dbReference type="ARBA" id="ARBA00004141"/>
    </source>
</evidence>
<dbReference type="EMBL" id="SDOV01000007">
    <property type="protein sequence ID" value="KAH7639631.1"/>
    <property type="molecule type" value="Genomic_DNA"/>
</dbReference>
<feature type="compositionally biased region" description="Low complexity" evidence="5">
    <location>
        <begin position="783"/>
        <end position="815"/>
    </location>
</feature>
<evidence type="ECO:0000256" key="2">
    <source>
        <dbReference type="ARBA" id="ARBA00022692"/>
    </source>
</evidence>
<dbReference type="PANTHER" id="PTHR11827:SF6">
    <property type="entry name" value="SOLUTE CARRIER FAMILY 12 MEMBER 8"/>
    <property type="match status" value="1"/>
</dbReference>
<dbReference type="Gene3D" id="1.20.1740.10">
    <property type="entry name" value="Amino acid/polyamine transporter I"/>
    <property type="match status" value="1"/>
</dbReference>
<keyword evidence="4 6" id="KW-0472">Membrane</keyword>
<dbReference type="GO" id="GO:0055075">
    <property type="term" value="P:potassium ion homeostasis"/>
    <property type="evidence" value="ECO:0007669"/>
    <property type="project" value="TreeGrafter"/>
</dbReference>
<dbReference type="Proteomes" id="UP000828236">
    <property type="component" value="Unassembled WGS sequence"/>
</dbReference>